<reference evidence="4 5" key="1">
    <citation type="journal article" date="2017" name="BMC Genomics">
        <title>Genome sequencing of 39 Akkermansia muciniphila isolates reveals its population structure, genomic and functional diverisity, and global distribution in mammalian gut microbiotas.</title>
        <authorList>
            <person name="Guo X."/>
            <person name="Li S."/>
            <person name="Zhang J."/>
            <person name="Wu F."/>
            <person name="Li X."/>
            <person name="Wu D."/>
            <person name="Zhang M."/>
            <person name="Ou Z."/>
            <person name="Jie Z."/>
            <person name="Yan Q."/>
            <person name="Li P."/>
            <person name="Yi J."/>
            <person name="Peng Y."/>
        </authorList>
    </citation>
    <scope>NUCLEOTIDE SEQUENCE [LARGE SCALE GENOMIC DNA]</scope>
    <source>
        <strain evidence="4 5">GP43</strain>
    </source>
</reference>
<feature type="transmembrane region" description="Helical" evidence="2">
    <location>
        <begin position="65"/>
        <end position="88"/>
    </location>
</feature>
<dbReference type="PANTHER" id="PTHR36442">
    <property type="entry name" value="CYCLIC-DI-AMP PHOSPHODIESTERASE PGPH"/>
    <property type="match status" value="1"/>
</dbReference>
<feature type="transmembrane region" description="Helical" evidence="2">
    <location>
        <begin position="181"/>
        <end position="199"/>
    </location>
</feature>
<organism evidence="4 5">
    <name type="scientific">Akkermansia muciniphila</name>
    <dbReference type="NCBI Taxonomy" id="239935"/>
    <lineage>
        <taxon>Bacteria</taxon>
        <taxon>Pseudomonadati</taxon>
        <taxon>Verrucomicrobiota</taxon>
        <taxon>Verrucomicrobiia</taxon>
        <taxon>Verrucomicrobiales</taxon>
        <taxon>Akkermansiaceae</taxon>
        <taxon>Akkermansia</taxon>
    </lineage>
</organism>
<feature type="transmembrane region" description="Helical" evidence="2">
    <location>
        <begin position="205"/>
        <end position="226"/>
    </location>
</feature>
<feature type="domain" description="HD/PDEase" evidence="3">
    <location>
        <begin position="292"/>
        <end position="464"/>
    </location>
</feature>
<dbReference type="NCBIfam" id="TIGR00277">
    <property type="entry name" value="HDIG"/>
    <property type="match status" value="1"/>
</dbReference>
<evidence type="ECO:0000256" key="2">
    <source>
        <dbReference type="SAM" id="Phobius"/>
    </source>
</evidence>
<dbReference type="SMART" id="SM00471">
    <property type="entry name" value="HDc"/>
    <property type="match status" value="1"/>
</dbReference>
<feature type="region of interest" description="Disordered" evidence="1">
    <location>
        <begin position="539"/>
        <end position="586"/>
    </location>
</feature>
<name>A0AAP8NLR3_9BACT</name>
<dbReference type="Proteomes" id="UP000235914">
    <property type="component" value="Unassembled WGS sequence"/>
</dbReference>
<keyword evidence="2" id="KW-0812">Transmembrane</keyword>
<evidence type="ECO:0000259" key="3">
    <source>
        <dbReference type="SMART" id="SM00471"/>
    </source>
</evidence>
<dbReference type="Gene3D" id="1.10.3210.10">
    <property type="entry name" value="Hypothetical protein af1432"/>
    <property type="match status" value="1"/>
</dbReference>
<dbReference type="EMBL" id="PJKN01000002">
    <property type="protein sequence ID" value="PNC56727.1"/>
    <property type="molecule type" value="Genomic_DNA"/>
</dbReference>
<accession>A0AAP8NLR3</accession>
<gene>
    <name evidence="4" type="ORF">CXU09_03900</name>
</gene>
<comment type="caution">
    <text evidence="4">The sequence shown here is derived from an EMBL/GenBank/DDBJ whole genome shotgun (WGS) entry which is preliminary data.</text>
</comment>
<feature type="transmembrane region" description="Helical" evidence="2">
    <location>
        <begin position="36"/>
        <end position="53"/>
    </location>
</feature>
<protein>
    <recommendedName>
        <fullName evidence="3">HD/PDEase domain-containing protein</fullName>
    </recommendedName>
</protein>
<dbReference type="AlphaFoldDB" id="A0AAP8NLR3"/>
<evidence type="ECO:0000313" key="5">
    <source>
        <dbReference type="Proteomes" id="UP000235914"/>
    </source>
</evidence>
<feature type="transmembrane region" description="Helical" evidence="2">
    <location>
        <begin position="100"/>
        <end position="120"/>
    </location>
</feature>
<dbReference type="InterPro" id="IPR011621">
    <property type="entry name" value="Metal-dep_PHydrolase_7TM_intra"/>
</dbReference>
<dbReference type="Pfam" id="PF01966">
    <property type="entry name" value="HD"/>
    <property type="match status" value="1"/>
</dbReference>
<sequence length="586" mass="64862">MFHFLKKHAVTAAKEGAPPEGAASVSRSAGDRLDSSLAVSVGLCVLVFIVLQWMGSYSPHWGKSIWHHVSEAFLLFSVTLALMPMYWLCAGSLRKKNKTFVVTWGAVLVQLLFFGLIRHITADISSDIGNELLYLPYMMAPLIATVLLGPLLGMFATISICMLGGFFILPEQYAPEKQVQFWILSSLSGMLTVLLTHNLRNRAQLLRAGFFVGLLVMVLCCIMGVINLQAWDYNLTGVLVCLAVAFGVSMLTSVLISGVLPIIEGAFKIITPISWLEMADMNRPLMKRLQMEAPGTFHHCLMVAQLAEAAAEAIGANPIECRVEAYYHDIGKMQNPLYFIENIMDGPNPHDELTPSMSARIIIDHVQDGVALARENNLPRPLVDVIEQHHGTSLAYFFYRKALQYRDEILSRVESGLASPDDVPEVVESNFRYKGPNPQSKETGIVSLADIVESATRSMGKISCEEMQKRVDELLKQRVVDGHLDDCGLTFGDLKKIRNSFIKTLKSIHHNRIAYPSHNPEAKIEKNAFSDVSVREKEEKAVKKEGEGKAVPEIMELPDAGTLQEGKSTEAEMKNGADAEENETES</sequence>
<evidence type="ECO:0000256" key="1">
    <source>
        <dbReference type="SAM" id="MobiDB-lite"/>
    </source>
</evidence>
<dbReference type="RefSeq" id="WP_102735409.1">
    <property type="nucleotide sequence ID" value="NZ_PJKN01000002.1"/>
</dbReference>
<dbReference type="InterPro" id="IPR006675">
    <property type="entry name" value="HDIG_dom"/>
</dbReference>
<feature type="compositionally biased region" description="Basic and acidic residues" evidence="1">
    <location>
        <begin position="539"/>
        <end position="550"/>
    </location>
</feature>
<feature type="compositionally biased region" description="Basic and acidic residues" evidence="1">
    <location>
        <begin position="567"/>
        <end position="577"/>
    </location>
</feature>
<keyword evidence="2" id="KW-1133">Transmembrane helix</keyword>
<feature type="transmembrane region" description="Helical" evidence="2">
    <location>
        <begin position="238"/>
        <end position="263"/>
    </location>
</feature>
<feature type="transmembrane region" description="Helical" evidence="2">
    <location>
        <begin position="140"/>
        <end position="169"/>
    </location>
</feature>
<evidence type="ECO:0000313" key="4">
    <source>
        <dbReference type="EMBL" id="PNC56727.1"/>
    </source>
</evidence>
<dbReference type="SUPFAM" id="SSF109604">
    <property type="entry name" value="HD-domain/PDEase-like"/>
    <property type="match status" value="1"/>
</dbReference>
<dbReference type="PANTHER" id="PTHR36442:SF1">
    <property type="entry name" value="CYCLIC-DI-AMP PHOSPHODIESTERASE PGPH"/>
    <property type="match status" value="1"/>
</dbReference>
<dbReference type="InterPro" id="IPR003607">
    <property type="entry name" value="HD/PDEase_dom"/>
</dbReference>
<dbReference type="InterPro" id="IPR006674">
    <property type="entry name" value="HD_domain"/>
</dbReference>
<proteinExistence type="predicted"/>
<dbReference type="InterPro" id="IPR052722">
    <property type="entry name" value="PgpH_phosphodiesterase"/>
</dbReference>
<dbReference type="Pfam" id="PF07698">
    <property type="entry name" value="7TM-7TMR_HD"/>
    <property type="match status" value="1"/>
</dbReference>
<keyword evidence="2" id="KW-0472">Membrane</keyword>
<dbReference type="CDD" id="cd00077">
    <property type="entry name" value="HDc"/>
    <property type="match status" value="1"/>
</dbReference>